<sequence>MVLSDGDTNGKTLPHMKELIFKHDTRQVLPKDLNHFYENYSEIEILGNSKADLIPPDFRLWVMGDALCLRFIREDQRIDTTEFIERQVLLQNPQEWSDQVDWWQEDSEVELLTLAGVALKPKSKRKKAVATAK</sequence>
<gene>
    <name evidence="1" type="ORF">EV03_0278</name>
</gene>
<organism evidence="1 2">
    <name type="scientific">Prochlorococcus marinus str. PAC1</name>
    <dbReference type="NCBI Taxonomy" id="59924"/>
    <lineage>
        <taxon>Bacteria</taxon>
        <taxon>Bacillati</taxon>
        <taxon>Cyanobacteriota</taxon>
        <taxon>Cyanophyceae</taxon>
        <taxon>Synechococcales</taxon>
        <taxon>Prochlorococcaceae</taxon>
        <taxon>Prochlorococcus</taxon>
    </lineage>
</organism>
<reference evidence="2" key="1">
    <citation type="journal article" date="2014" name="Sci. Data">
        <title>Genomes of diverse isolates of the marine cyanobacterium Prochlorococcus.</title>
        <authorList>
            <person name="Biller S."/>
            <person name="Berube P."/>
            <person name="Thompson J."/>
            <person name="Kelly L."/>
            <person name="Roggensack S."/>
            <person name="Awad L."/>
            <person name="Roache-Johnson K."/>
            <person name="Ding H."/>
            <person name="Giovannoni S.J."/>
            <person name="Moore L.R."/>
            <person name="Chisholm S.W."/>
        </authorList>
    </citation>
    <scope>NUCLEOTIDE SEQUENCE [LARGE SCALE GENOMIC DNA]</scope>
    <source>
        <strain evidence="2">PAC1</strain>
    </source>
</reference>
<dbReference type="Proteomes" id="UP000030392">
    <property type="component" value="Unassembled WGS sequence"/>
</dbReference>
<dbReference type="AlphaFoldDB" id="A0A0A2CBL3"/>
<dbReference type="EMBL" id="JNAX01000004">
    <property type="protein sequence ID" value="KGG21959.1"/>
    <property type="molecule type" value="Genomic_DNA"/>
</dbReference>
<name>A0A0A2CBL3_PROMR</name>
<protein>
    <submittedName>
        <fullName evidence="1">Uncharacterized protein</fullName>
    </submittedName>
</protein>
<comment type="caution">
    <text evidence="1">The sequence shown here is derived from an EMBL/GenBank/DDBJ whole genome shotgun (WGS) entry which is preliminary data.</text>
</comment>
<proteinExistence type="predicted"/>
<evidence type="ECO:0000313" key="2">
    <source>
        <dbReference type="Proteomes" id="UP000030392"/>
    </source>
</evidence>
<accession>A0A0A2CBL3</accession>
<evidence type="ECO:0000313" key="1">
    <source>
        <dbReference type="EMBL" id="KGG21959.1"/>
    </source>
</evidence>